<dbReference type="GO" id="GO:0009279">
    <property type="term" value="C:cell outer membrane"/>
    <property type="evidence" value="ECO:0007669"/>
    <property type="project" value="UniProtKB-SubCell"/>
</dbReference>
<dbReference type="NCBIfam" id="TIGR04056">
    <property type="entry name" value="OMP_RagA_SusC"/>
    <property type="match status" value="1"/>
</dbReference>
<name>A0A939G8U1_9BACT</name>
<proteinExistence type="inferred from homology"/>
<evidence type="ECO:0000256" key="4">
    <source>
        <dbReference type="ARBA" id="ARBA00022692"/>
    </source>
</evidence>
<dbReference type="Gene3D" id="2.60.40.1120">
    <property type="entry name" value="Carboxypeptidase-like, regulatory domain"/>
    <property type="match status" value="1"/>
</dbReference>
<dbReference type="EMBL" id="JAFMYU010000009">
    <property type="protein sequence ID" value="MBO0931923.1"/>
    <property type="molecule type" value="Genomic_DNA"/>
</dbReference>
<evidence type="ECO:0000256" key="3">
    <source>
        <dbReference type="ARBA" id="ARBA00022452"/>
    </source>
</evidence>
<dbReference type="InterPro" id="IPR023996">
    <property type="entry name" value="TonB-dep_OMP_SusC/RagA"/>
</dbReference>
<dbReference type="SUPFAM" id="SSF49464">
    <property type="entry name" value="Carboxypeptidase regulatory domain-like"/>
    <property type="match status" value="1"/>
</dbReference>
<evidence type="ECO:0000256" key="6">
    <source>
        <dbReference type="ARBA" id="ARBA00023136"/>
    </source>
</evidence>
<dbReference type="NCBIfam" id="TIGR04057">
    <property type="entry name" value="SusC_RagA_signa"/>
    <property type="match status" value="1"/>
</dbReference>
<dbReference type="InterPro" id="IPR039426">
    <property type="entry name" value="TonB-dep_rcpt-like"/>
</dbReference>
<dbReference type="FunFam" id="2.60.40.1120:FF:000003">
    <property type="entry name" value="Outer membrane protein Omp121"/>
    <property type="match status" value="1"/>
</dbReference>
<keyword evidence="13" id="KW-1185">Reference proteome</keyword>
<feature type="domain" description="TonB-dependent receptor plug" evidence="11">
    <location>
        <begin position="257"/>
        <end position="363"/>
    </location>
</feature>
<evidence type="ECO:0000256" key="1">
    <source>
        <dbReference type="ARBA" id="ARBA00004571"/>
    </source>
</evidence>
<dbReference type="AlphaFoldDB" id="A0A939G8U1"/>
<dbReference type="Pfam" id="PF13715">
    <property type="entry name" value="CarbopepD_reg_2"/>
    <property type="match status" value="1"/>
</dbReference>
<dbReference type="Pfam" id="PF07715">
    <property type="entry name" value="Plug"/>
    <property type="match status" value="1"/>
</dbReference>
<sequence length="1156" mass="125968">MKQHLLNRRSSWMRPFPLTLLLGCAATTGWSQHYASARPLSHASGVDMNRQANTRALPTKPLTDVLAELERKHQVVFDFDSDVVRNKVVGIANRSSRTAKLENVLAELLTPLDLGFEKSDSRSYVIYSKIARLRTSTNPEPALPAADGKTSPAVERVSTNQASLDRTVTGIVTDASNSGLPGVNVVVKGTSTGTSTDNDGRFRLNVPEGPATLVLSYIGYVSQEVDVTNRTTISVSLATDDRSLTEVVVVGYGTQKRSDLTGAVSSVKGEVFRNLPVSDLGTALQGRVPGLLVTQDGGQPGSGSGIVLRGPVSINGGSPLFVVDGVPLDGLGYNFNNQDIESIEVLKDASAAAIYGAKAAGGVILVTTKKGKSGQLRVGLTTNYGVRNAINIPKTLRRDDYLRAKEAFGFDVVDLYGPKSGWGQLPDTDWFNAVLRQGQEQNYTASLSGGTEKSRYYLSGNYNRIDGIRIGNWLERYTLRLNSEHQISSRLKFTETFLAKAGREDPNSNTNQGALSFRNTPVMAVYDPTNPNGGWGKTPRGFQGGHDVYSAIGNDQKNRDSEFYASGSLEYQILDGLTAKLTGGTRFQTGDNYSYSFPADIGSLQTEYFSKGMYRNQNYVGTLTLNYAKSFGKHTVSALVGYEARRSDYANLSYFNLSPLVYSPQSSDLFKSTATASGGFSQGDIYDRILSQFGRVEYNYAGKYLLTVNVRRDGYASKFGPNNQFGTFPGVSVGWKLSDEAFMNDVTFLTSLKLRAGYGQLGNSTQGDFLFQGSYGTGYSYDFGAGRQSSISLSSKLPNPDIRWESVATTNVGVDGAILNNRLSFNFDYYSRQTRDMVYNVNISPSAGLGGGVARNIGQLSNVGFEYNLDWRDKIGDFTYGVGFNGAFNTNKLLTLNPDLGNQTLRNGNLTELHDNRVTSRSEPGLPLGQFYGYQVLGIYQTKIAGNETRPKVGDYVPQAGDLIYGDLNNDGQINDDDKTYIGNPWPKLVYGLNLTAGWKGIDVTMLFSGVSGNQIYNGLESYEHTFFSDYTTTSKIFETSNFAGNGVTGKPRVGTLSDLDKNGNWSAVSSYHVQNGSYLRLRNLQVGYTLPRSVLDRAKISSLRVFVMADNLFTITSYKGINPDLGGGFLNRGIDNGNFRYPVSRLVSLGINAEF</sequence>
<keyword evidence="5 9" id="KW-0798">TonB box</keyword>
<evidence type="ECO:0000256" key="7">
    <source>
        <dbReference type="ARBA" id="ARBA00023237"/>
    </source>
</evidence>
<keyword evidence="3 8" id="KW-1134">Transmembrane beta strand</keyword>
<protein>
    <submittedName>
        <fullName evidence="12">TonB-dependent receptor</fullName>
    </submittedName>
</protein>
<dbReference type="Pfam" id="PF00593">
    <property type="entry name" value="TonB_dep_Rec_b-barrel"/>
    <property type="match status" value="1"/>
</dbReference>
<dbReference type="PROSITE" id="PS52016">
    <property type="entry name" value="TONB_DEPENDENT_REC_3"/>
    <property type="match status" value="1"/>
</dbReference>
<dbReference type="InterPro" id="IPR012910">
    <property type="entry name" value="Plug_dom"/>
</dbReference>
<dbReference type="Proteomes" id="UP000664795">
    <property type="component" value="Unassembled WGS sequence"/>
</dbReference>
<accession>A0A939G8U1</accession>
<dbReference type="InterPro" id="IPR037066">
    <property type="entry name" value="Plug_dom_sf"/>
</dbReference>
<keyword evidence="12" id="KW-0675">Receptor</keyword>
<evidence type="ECO:0000313" key="12">
    <source>
        <dbReference type="EMBL" id="MBO0931923.1"/>
    </source>
</evidence>
<gene>
    <name evidence="12" type="ORF">J2I48_13015</name>
</gene>
<evidence type="ECO:0000259" key="10">
    <source>
        <dbReference type="Pfam" id="PF00593"/>
    </source>
</evidence>
<keyword evidence="4 8" id="KW-0812">Transmembrane</keyword>
<evidence type="ECO:0000313" key="13">
    <source>
        <dbReference type="Proteomes" id="UP000664795"/>
    </source>
</evidence>
<evidence type="ECO:0000256" key="5">
    <source>
        <dbReference type="ARBA" id="ARBA00023077"/>
    </source>
</evidence>
<dbReference type="SUPFAM" id="SSF56935">
    <property type="entry name" value="Porins"/>
    <property type="match status" value="1"/>
</dbReference>
<dbReference type="InterPro" id="IPR000531">
    <property type="entry name" value="Beta-barrel_TonB"/>
</dbReference>
<dbReference type="Gene3D" id="2.170.130.10">
    <property type="entry name" value="TonB-dependent receptor, plug domain"/>
    <property type="match status" value="1"/>
</dbReference>
<dbReference type="RefSeq" id="WP_207335891.1">
    <property type="nucleotide sequence ID" value="NZ_JAFMYU010000009.1"/>
</dbReference>
<keyword evidence="6 8" id="KW-0472">Membrane</keyword>
<comment type="similarity">
    <text evidence="8 9">Belongs to the TonB-dependent receptor family.</text>
</comment>
<keyword evidence="7 8" id="KW-0998">Cell outer membrane</keyword>
<evidence type="ECO:0000259" key="11">
    <source>
        <dbReference type="Pfam" id="PF07715"/>
    </source>
</evidence>
<evidence type="ECO:0000256" key="9">
    <source>
        <dbReference type="RuleBase" id="RU003357"/>
    </source>
</evidence>
<reference evidence="12 13" key="1">
    <citation type="submission" date="2021-03" db="EMBL/GenBank/DDBJ databases">
        <title>Fibrella sp. HMF5036 genome sequencing and assembly.</title>
        <authorList>
            <person name="Kang H."/>
            <person name="Kim H."/>
            <person name="Bae S."/>
            <person name="Joh K."/>
        </authorList>
    </citation>
    <scope>NUCLEOTIDE SEQUENCE [LARGE SCALE GENOMIC DNA]</scope>
    <source>
        <strain evidence="12 13">HMF5036</strain>
    </source>
</reference>
<evidence type="ECO:0000256" key="8">
    <source>
        <dbReference type="PROSITE-ProRule" id="PRU01360"/>
    </source>
</evidence>
<evidence type="ECO:0000256" key="2">
    <source>
        <dbReference type="ARBA" id="ARBA00022448"/>
    </source>
</evidence>
<comment type="caution">
    <text evidence="12">The sequence shown here is derived from an EMBL/GenBank/DDBJ whole genome shotgun (WGS) entry which is preliminary data.</text>
</comment>
<keyword evidence="2 8" id="KW-0813">Transport</keyword>
<dbReference type="InterPro" id="IPR023997">
    <property type="entry name" value="TonB-dep_OMP_SusC/RagA_CS"/>
</dbReference>
<organism evidence="12 13">
    <name type="scientific">Fibrella aquatilis</name>
    <dbReference type="NCBI Taxonomy" id="2817059"/>
    <lineage>
        <taxon>Bacteria</taxon>
        <taxon>Pseudomonadati</taxon>
        <taxon>Bacteroidota</taxon>
        <taxon>Cytophagia</taxon>
        <taxon>Cytophagales</taxon>
        <taxon>Spirosomataceae</taxon>
        <taxon>Fibrella</taxon>
    </lineage>
</organism>
<feature type="domain" description="TonB-dependent receptor-like beta-barrel" evidence="10">
    <location>
        <begin position="516"/>
        <end position="892"/>
    </location>
</feature>
<dbReference type="InterPro" id="IPR036942">
    <property type="entry name" value="Beta-barrel_TonB_sf"/>
</dbReference>
<comment type="subcellular location">
    <subcellularLocation>
        <location evidence="1 8">Cell outer membrane</location>
        <topology evidence="1 8">Multi-pass membrane protein</topology>
    </subcellularLocation>
</comment>
<dbReference type="InterPro" id="IPR008969">
    <property type="entry name" value="CarboxyPept-like_regulatory"/>
</dbReference>
<dbReference type="Gene3D" id="2.40.170.20">
    <property type="entry name" value="TonB-dependent receptor, beta-barrel domain"/>
    <property type="match status" value="1"/>
</dbReference>